<dbReference type="EMBL" id="QVQW01000056">
    <property type="protein sequence ID" value="RKU42485.1"/>
    <property type="molecule type" value="Genomic_DNA"/>
</dbReference>
<evidence type="ECO:0000313" key="2">
    <source>
        <dbReference type="EMBL" id="RKU42485.1"/>
    </source>
</evidence>
<feature type="signal peptide" evidence="1">
    <location>
        <begin position="1"/>
        <end position="17"/>
    </location>
</feature>
<accession>A0A420Y3N0</accession>
<dbReference type="OrthoDB" id="5596743at2759"/>
<name>A0A420Y3N0_9PEZI</name>
<protein>
    <recommendedName>
        <fullName evidence="4">Extracellular membrane protein CFEM domain-containing protein</fullName>
    </recommendedName>
</protein>
<evidence type="ECO:0008006" key="4">
    <source>
        <dbReference type="Google" id="ProtNLM"/>
    </source>
</evidence>
<reference evidence="2 3" key="1">
    <citation type="submission" date="2018-08" db="EMBL/GenBank/DDBJ databases">
        <title>Draft genome of the lignicolous fungus Coniochaeta pulveracea.</title>
        <authorList>
            <person name="Borstlap C.J."/>
            <person name="De Witt R.N."/>
            <person name="Botha A."/>
            <person name="Volschenk H."/>
        </authorList>
    </citation>
    <scope>NUCLEOTIDE SEQUENCE [LARGE SCALE GENOMIC DNA]</scope>
    <source>
        <strain evidence="2 3">CAB683</strain>
    </source>
</reference>
<feature type="chain" id="PRO_5018999146" description="Extracellular membrane protein CFEM domain-containing protein" evidence="1">
    <location>
        <begin position="18"/>
        <end position="179"/>
    </location>
</feature>
<keyword evidence="3" id="KW-1185">Reference proteome</keyword>
<dbReference type="Proteomes" id="UP000275385">
    <property type="component" value="Unassembled WGS sequence"/>
</dbReference>
<comment type="caution">
    <text evidence="2">The sequence shown here is derived from an EMBL/GenBank/DDBJ whole genome shotgun (WGS) entry which is preliminary data.</text>
</comment>
<dbReference type="AlphaFoldDB" id="A0A420Y3N0"/>
<gene>
    <name evidence="2" type="ORF">DL546_005931</name>
</gene>
<evidence type="ECO:0000313" key="3">
    <source>
        <dbReference type="Proteomes" id="UP000275385"/>
    </source>
</evidence>
<proteinExistence type="predicted"/>
<keyword evidence="1" id="KW-0732">Signal</keyword>
<evidence type="ECO:0000256" key="1">
    <source>
        <dbReference type="SAM" id="SignalP"/>
    </source>
</evidence>
<organism evidence="2 3">
    <name type="scientific">Coniochaeta pulveracea</name>
    <dbReference type="NCBI Taxonomy" id="177199"/>
    <lineage>
        <taxon>Eukaryota</taxon>
        <taxon>Fungi</taxon>
        <taxon>Dikarya</taxon>
        <taxon>Ascomycota</taxon>
        <taxon>Pezizomycotina</taxon>
        <taxon>Sordariomycetes</taxon>
        <taxon>Sordariomycetidae</taxon>
        <taxon>Coniochaetales</taxon>
        <taxon>Coniochaetaceae</taxon>
        <taxon>Coniochaeta</taxon>
    </lineage>
</organism>
<sequence>MRVLSSLVLALATAVSASVLEARVCGNNCARALMNPTRSGAADCSALLTSTVRPTKITKTRTSTTSVTATEVVGATATVVKTVTVAVAPAPAPSLAKRMTTTYLPLVMPTYATACSNTDAYSSACSCLGVFASETITTCTPRVWTTTIETETVATTVVTADVDTTTVYVTVVGEPAPTY</sequence>